<protein>
    <submittedName>
        <fullName evidence="17">Double-strand break repair protein MRE11</fullName>
    </submittedName>
</protein>
<keyword evidence="13" id="KW-0539">Nucleus</keyword>
<feature type="compositionally biased region" description="Acidic residues" evidence="15">
    <location>
        <begin position="568"/>
        <end position="578"/>
    </location>
</feature>
<feature type="region of interest" description="Disordered" evidence="15">
    <location>
        <begin position="20"/>
        <end position="40"/>
    </location>
</feature>
<dbReference type="SUPFAM" id="SSF51735">
    <property type="entry name" value="NAD(P)-binding Rossmann-fold domains"/>
    <property type="match status" value="1"/>
</dbReference>
<dbReference type="GO" id="GO:0097552">
    <property type="term" value="P:mitochondrial double-strand break repair via homologous recombination"/>
    <property type="evidence" value="ECO:0007669"/>
    <property type="project" value="TreeGrafter"/>
</dbReference>
<feature type="compositionally biased region" description="Low complexity" evidence="15">
    <location>
        <begin position="1022"/>
        <end position="1031"/>
    </location>
</feature>
<dbReference type="Pfam" id="PF00149">
    <property type="entry name" value="Metallophos"/>
    <property type="match status" value="1"/>
</dbReference>
<feature type="compositionally biased region" description="Low complexity" evidence="15">
    <location>
        <begin position="984"/>
        <end position="1006"/>
    </location>
</feature>
<evidence type="ECO:0000256" key="2">
    <source>
        <dbReference type="ARBA" id="ARBA00004123"/>
    </source>
</evidence>
<evidence type="ECO:0000256" key="9">
    <source>
        <dbReference type="ARBA" id="ARBA00022801"/>
    </source>
</evidence>
<sequence length="1136" mass="124726">MASSLVSRSLRPSLLRAARKTTTLPSATTPSSFFSTDSNDNNNNNNKRIALVIGSSGALGSAVSHYLSQQVGMHVLGADVIETPEMPLDGFISLATQSPSAASVTMELASGIHDMLEETEELDTIVVAAGGWAGDTRPMTGQQSLAEEIQMDATLYGSNIDTMIQMNLIPVIAAGYAAQRFMGPNGLFVTIGATAALSSTPGMMGYGLTKAAAHHIVQTVGATTGKSSLETKTKQKAGRHYRQYAANLDTLSAVAILPTTIDTPSNRHGMPQADFDSWTKPVDIAEQIGTWVTTPQLRPHSGALVKVTTMAGNSVFDLPSYQYLTIMSSSDDDDGSRRAEDEDESPTKSVSQASLPAVEIDEPDDDTLRVLISTDNHLGYLESDPVRGQDSFAAFEEVLYLAKLHKADMVLLGGDLFHHNKPSRRTLYKTMDILRRYTMGPDPVKIQILSDQAKDFRNIHGGVNYEDENYSVDLPIFSIHGNHDDPSRDPGSNTMLAALDLLSVSNFVNYFGRQEEVNKVEVSPVLVQKGTTKVALYGLGNMRDERLSRMWQQKKVKFLRPDNNQNNNDDDDDDDDDDQEEQDFFNIFILHQNRDNMGRGAKNCVHESMIPSWMDLAIFGHEHASEPGPSESLVGTFRITQPGSTVATSLTTGEAERKHAIILNVRGPQFRMEEIPLTMVRSFVMKDVSLQEHDNLDPEDPKVDSKITKILEEELRMWIFNAQNKQTQLLQDAEKAGNFAASDPSPLQYHLEKRDQVLVRLRVEHTGFTTLNNQRFGARFVGDVANPTDILLFQRAKKQRATSKGGGKKRSTADALEEPMEPIELQTTSVETLVADNLMESQAKLNILPEKALAAALEEFVDKLENGAINEMAEKGLKKKQRYLINSANNGGDEEAGEAVNSAQDVKKLLEKYTQQEEERTQSKRKRAGGSDDDESASEEDLLDKENKANGKKGRASPKKSSSKSKSKASTSIDIDSSDEDMVAATQSSAKSSKSRSRASTTSSKSGGRKSGDIRDFATKRSSQPSASQKTSSKRKKKEVVELSDEDEDDSEVEIVQSKKRVPAQRRRTARAKVNYSYDNSSDEQNSDDDFDAPPPKKKSQTSRGGGGRSQGRRGKSQDSSVVDLDDNWGSASTRR</sequence>
<evidence type="ECO:0000256" key="14">
    <source>
        <dbReference type="ARBA" id="ARBA00023254"/>
    </source>
</evidence>
<feature type="region of interest" description="Disordered" evidence="15">
    <location>
        <begin position="327"/>
        <end position="359"/>
    </location>
</feature>
<evidence type="ECO:0000256" key="7">
    <source>
        <dbReference type="ARBA" id="ARBA00022759"/>
    </source>
</evidence>
<name>A0A9N8HG52_9STRA</name>
<dbReference type="InterPro" id="IPR041796">
    <property type="entry name" value="Mre11_N"/>
</dbReference>
<evidence type="ECO:0000313" key="18">
    <source>
        <dbReference type="Proteomes" id="UP001153069"/>
    </source>
</evidence>
<dbReference type="Gene3D" id="3.60.21.10">
    <property type="match status" value="1"/>
</dbReference>
<gene>
    <name evidence="17" type="ORF">SEMRO_557_G166210.1</name>
</gene>
<evidence type="ECO:0000256" key="11">
    <source>
        <dbReference type="ARBA" id="ARBA00023204"/>
    </source>
</evidence>
<keyword evidence="10" id="KW-0269">Exonuclease</keyword>
<keyword evidence="8" id="KW-0227">DNA damage</keyword>
<dbReference type="Pfam" id="PF00106">
    <property type="entry name" value="adh_short"/>
    <property type="match status" value="1"/>
</dbReference>
<evidence type="ECO:0000256" key="5">
    <source>
        <dbReference type="ARBA" id="ARBA00022454"/>
    </source>
</evidence>
<dbReference type="Pfam" id="PF04152">
    <property type="entry name" value="Mre11_DNA_bind"/>
    <property type="match status" value="1"/>
</dbReference>
<dbReference type="CDD" id="cd00840">
    <property type="entry name" value="MPP_Mre11_N"/>
    <property type="match status" value="1"/>
</dbReference>
<dbReference type="SUPFAM" id="SSF56300">
    <property type="entry name" value="Metallo-dependent phosphatases"/>
    <property type="match status" value="1"/>
</dbReference>
<dbReference type="PANTHER" id="PTHR10139:SF1">
    <property type="entry name" value="DOUBLE-STRAND BREAK REPAIR PROTEIN MRE11"/>
    <property type="match status" value="1"/>
</dbReference>
<dbReference type="Proteomes" id="UP001153069">
    <property type="component" value="Unassembled WGS sequence"/>
</dbReference>
<dbReference type="InterPro" id="IPR002347">
    <property type="entry name" value="SDR_fam"/>
</dbReference>
<keyword evidence="11" id="KW-0234">DNA repair</keyword>
<evidence type="ECO:0000256" key="15">
    <source>
        <dbReference type="SAM" id="MobiDB-lite"/>
    </source>
</evidence>
<feature type="compositionally biased region" description="Basic residues" evidence="15">
    <location>
        <begin position="1058"/>
        <end position="1071"/>
    </location>
</feature>
<dbReference type="FunFam" id="3.60.21.10:FF:000011">
    <property type="entry name" value="Double-strand break repair protein"/>
    <property type="match status" value="1"/>
</dbReference>
<dbReference type="GO" id="GO:0007095">
    <property type="term" value="P:mitotic G2 DNA damage checkpoint signaling"/>
    <property type="evidence" value="ECO:0007669"/>
    <property type="project" value="TreeGrafter"/>
</dbReference>
<evidence type="ECO:0000256" key="1">
    <source>
        <dbReference type="ARBA" id="ARBA00001936"/>
    </source>
</evidence>
<dbReference type="OrthoDB" id="30417at2759"/>
<feature type="compositionally biased region" description="Acidic residues" evidence="15">
    <location>
        <begin position="1042"/>
        <end position="1053"/>
    </location>
</feature>
<keyword evidence="6" id="KW-0540">Nuclease</keyword>
<keyword evidence="5" id="KW-0158">Chromosome</keyword>
<evidence type="ECO:0000259" key="16">
    <source>
        <dbReference type="SMART" id="SM01347"/>
    </source>
</evidence>
<dbReference type="GO" id="GO:0035861">
    <property type="term" value="C:site of double-strand break"/>
    <property type="evidence" value="ECO:0007669"/>
    <property type="project" value="TreeGrafter"/>
</dbReference>
<comment type="similarity">
    <text evidence="4">Belongs to the MRE11/RAD32 family.</text>
</comment>
<keyword evidence="7" id="KW-0255">Endonuclease</keyword>
<feature type="domain" description="Mre11 DNA-binding" evidence="16">
    <location>
        <begin position="670"/>
        <end position="860"/>
    </location>
</feature>
<evidence type="ECO:0000256" key="4">
    <source>
        <dbReference type="ARBA" id="ARBA00009028"/>
    </source>
</evidence>
<feature type="compositionally biased region" description="Basic residues" evidence="15">
    <location>
        <begin position="950"/>
        <end position="967"/>
    </location>
</feature>
<evidence type="ECO:0000256" key="13">
    <source>
        <dbReference type="ARBA" id="ARBA00023242"/>
    </source>
</evidence>
<dbReference type="GO" id="GO:0030870">
    <property type="term" value="C:Mre11 complex"/>
    <property type="evidence" value="ECO:0007669"/>
    <property type="project" value="TreeGrafter"/>
</dbReference>
<organism evidence="17 18">
    <name type="scientific">Seminavis robusta</name>
    <dbReference type="NCBI Taxonomy" id="568900"/>
    <lineage>
        <taxon>Eukaryota</taxon>
        <taxon>Sar</taxon>
        <taxon>Stramenopiles</taxon>
        <taxon>Ochrophyta</taxon>
        <taxon>Bacillariophyta</taxon>
        <taxon>Bacillariophyceae</taxon>
        <taxon>Bacillariophycidae</taxon>
        <taxon>Naviculales</taxon>
        <taxon>Naviculaceae</taxon>
        <taxon>Seminavis</taxon>
    </lineage>
</organism>
<comment type="caution">
    <text evidence="17">The sequence shown here is derived from an EMBL/GenBank/DDBJ whole genome shotgun (WGS) entry which is preliminary data.</text>
</comment>
<keyword evidence="14" id="KW-0469">Meiosis</keyword>
<dbReference type="GO" id="GO:0000723">
    <property type="term" value="P:telomere maintenance"/>
    <property type="evidence" value="ECO:0007669"/>
    <property type="project" value="TreeGrafter"/>
</dbReference>
<feature type="region of interest" description="Disordered" evidence="15">
    <location>
        <begin position="558"/>
        <end position="578"/>
    </location>
</feature>
<dbReference type="AlphaFoldDB" id="A0A9N8HG52"/>
<evidence type="ECO:0000313" key="17">
    <source>
        <dbReference type="EMBL" id="CAB9512846.1"/>
    </source>
</evidence>
<dbReference type="GO" id="GO:0000014">
    <property type="term" value="F:single-stranded DNA endodeoxyribonuclease activity"/>
    <property type="evidence" value="ECO:0007669"/>
    <property type="project" value="TreeGrafter"/>
</dbReference>
<dbReference type="Gene3D" id="3.40.50.720">
    <property type="entry name" value="NAD(P)-binding Rossmann-like Domain"/>
    <property type="match status" value="1"/>
</dbReference>
<comment type="cofactor">
    <cofactor evidence="1">
        <name>Mn(2+)</name>
        <dbReference type="ChEBI" id="CHEBI:29035"/>
    </cofactor>
</comment>
<evidence type="ECO:0000256" key="6">
    <source>
        <dbReference type="ARBA" id="ARBA00022722"/>
    </source>
</evidence>
<reference evidence="17" key="1">
    <citation type="submission" date="2020-06" db="EMBL/GenBank/DDBJ databases">
        <authorList>
            <consortium name="Plant Systems Biology data submission"/>
        </authorList>
    </citation>
    <scope>NUCLEOTIDE SEQUENCE</scope>
    <source>
        <strain evidence="17">D6</strain>
    </source>
</reference>
<keyword evidence="18" id="KW-1185">Reference proteome</keyword>
<feature type="compositionally biased region" description="Basic and acidic residues" evidence="15">
    <location>
        <begin position="1010"/>
        <end position="1019"/>
    </location>
</feature>
<evidence type="ECO:0000256" key="12">
    <source>
        <dbReference type="ARBA" id="ARBA00023211"/>
    </source>
</evidence>
<evidence type="ECO:0000256" key="10">
    <source>
        <dbReference type="ARBA" id="ARBA00022839"/>
    </source>
</evidence>
<dbReference type="GO" id="GO:0004527">
    <property type="term" value="F:exonuclease activity"/>
    <property type="evidence" value="ECO:0007669"/>
    <property type="project" value="UniProtKB-KW"/>
</dbReference>
<evidence type="ECO:0000256" key="8">
    <source>
        <dbReference type="ARBA" id="ARBA00022763"/>
    </source>
</evidence>
<evidence type="ECO:0000256" key="3">
    <source>
        <dbReference type="ARBA" id="ARBA00004286"/>
    </source>
</evidence>
<dbReference type="EMBL" id="CAICTM010000556">
    <property type="protein sequence ID" value="CAB9512846.1"/>
    <property type="molecule type" value="Genomic_DNA"/>
</dbReference>
<dbReference type="GO" id="GO:0006303">
    <property type="term" value="P:double-strand break repair via nonhomologous end joining"/>
    <property type="evidence" value="ECO:0007669"/>
    <property type="project" value="TreeGrafter"/>
</dbReference>
<comment type="subcellular location">
    <subcellularLocation>
        <location evidence="3">Chromosome</location>
    </subcellularLocation>
    <subcellularLocation>
        <location evidence="2">Nucleus</location>
    </subcellularLocation>
</comment>
<dbReference type="Gene3D" id="3.30.110.110">
    <property type="entry name" value="Mre11, capping domain"/>
    <property type="match status" value="1"/>
</dbReference>
<dbReference type="GO" id="GO:0042138">
    <property type="term" value="P:meiotic DNA double-strand break formation"/>
    <property type="evidence" value="ECO:0007669"/>
    <property type="project" value="TreeGrafter"/>
</dbReference>
<accession>A0A9N8HG52</accession>
<keyword evidence="9" id="KW-0378">Hydrolase</keyword>
<dbReference type="GO" id="GO:0030145">
    <property type="term" value="F:manganese ion binding"/>
    <property type="evidence" value="ECO:0007669"/>
    <property type="project" value="InterPro"/>
</dbReference>
<keyword evidence="12" id="KW-0464">Manganese</keyword>
<feature type="region of interest" description="Disordered" evidence="15">
    <location>
        <begin position="914"/>
        <end position="1136"/>
    </location>
</feature>
<dbReference type="InterPro" id="IPR004843">
    <property type="entry name" value="Calcineurin-like_PHP"/>
</dbReference>
<dbReference type="InterPro" id="IPR029052">
    <property type="entry name" value="Metallo-depent_PP-like"/>
</dbReference>
<feature type="compositionally biased region" description="Acidic residues" evidence="15">
    <location>
        <begin position="931"/>
        <end position="943"/>
    </location>
</feature>
<feature type="compositionally biased region" description="Acidic residues" evidence="15">
    <location>
        <begin position="1081"/>
        <end position="1092"/>
    </location>
</feature>
<dbReference type="InterPro" id="IPR036291">
    <property type="entry name" value="NAD(P)-bd_dom_sf"/>
</dbReference>
<proteinExistence type="inferred from homology"/>
<dbReference type="GO" id="GO:0000724">
    <property type="term" value="P:double-strand break repair via homologous recombination"/>
    <property type="evidence" value="ECO:0007669"/>
    <property type="project" value="TreeGrafter"/>
</dbReference>
<dbReference type="PANTHER" id="PTHR10139">
    <property type="entry name" value="DOUBLE-STRAND BREAK REPAIR PROTEIN MRE11"/>
    <property type="match status" value="1"/>
</dbReference>
<dbReference type="InterPro" id="IPR038487">
    <property type="entry name" value="Mre11_capping_dom"/>
</dbReference>
<dbReference type="SMART" id="SM01347">
    <property type="entry name" value="Mre11_DNA_bind"/>
    <property type="match status" value="1"/>
</dbReference>
<dbReference type="InterPro" id="IPR007281">
    <property type="entry name" value="Mre11_DNA-bd"/>
</dbReference>